<evidence type="ECO:0000259" key="2">
    <source>
        <dbReference type="Pfam" id="PF04187"/>
    </source>
</evidence>
<feature type="domain" description="Haem-binding uptake Tiki superfamily ChaN" evidence="2">
    <location>
        <begin position="32"/>
        <end position="222"/>
    </location>
</feature>
<accession>A0A074JUB6</accession>
<dbReference type="SUPFAM" id="SSF159501">
    <property type="entry name" value="EreA/ChaN-like"/>
    <property type="match status" value="1"/>
</dbReference>
<reference evidence="3 4" key="1">
    <citation type="submission" date="2013-07" db="EMBL/GenBank/DDBJ databases">
        <title>Thioclava pacifica DSM 10166 Genome Sequencing.</title>
        <authorList>
            <person name="Lai Q."/>
            <person name="Shao Z."/>
        </authorList>
    </citation>
    <scope>NUCLEOTIDE SEQUENCE [LARGE SCALE GENOMIC DNA]</scope>
    <source>
        <strain evidence="3 4">DSM 10166</strain>
    </source>
</reference>
<dbReference type="STRING" id="1353537.TP2_08385"/>
<proteinExistence type="predicted"/>
<comment type="caution">
    <text evidence="3">The sequence shown here is derived from an EMBL/GenBank/DDBJ whole genome shotgun (WGS) entry which is preliminary data.</text>
</comment>
<dbReference type="OrthoDB" id="9795827at2"/>
<keyword evidence="1" id="KW-0732">Signal</keyword>
<sequence length="270" mass="28719">MKRLLLGLLTIAFAYPALAEEVTPEALDAISGDIVVLGEIHDNPLHHLNQARAIRSLKPRAVVFEQLTPGQAAKITPALLNDEKALGMTLGWEQAGWPDFAIYYPIFAALGDAKIYGAAQPRDVVRAAMSKPLPEVFGADAAAYGLDQPYPEALQKQLEEEAQVDHCNALPPAMLPGMVAAQRFRDAAFARVAVQALKETGGPVAVITGSGHARTDLAVPALIRKADPAAKVVALGQVEAEPGDDPGALPYDLWIVTPPTPREDPCAAFK</sequence>
<dbReference type="InterPro" id="IPR007314">
    <property type="entry name" value="Cofac_haem-bd_dom"/>
</dbReference>
<name>A0A074JUB6_9RHOB</name>
<protein>
    <recommendedName>
        <fullName evidence="2">Haem-binding uptake Tiki superfamily ChaN domain-containing protein</fullName>
    </recommendedName>
</protein>
<keyword evidence="4" id="KW-1185">Reference proteome</keyword>
<dbReference type="Gene3D" id="3.40.50.11550">
    <property type="match status" value="2"/>
</dbReference>
<dbReference type="Proteomes" id="UP000027432">
    <property type="component" value="Unassembled WGS sequence"/>
</dbReference>
<evidence type="ECO:0000313" key="3">
    <source>
        <dbReference type="EMBL" id="KEO52947.1"/>
    </source>
</evidence>
<dbReference type="CDD" id="cd14727">
    <property type="entry name" value="ChanN-like"/>
    <property type="match status" value="1"/>
</dbReference>
<dbReference type="Pfam" id="PF04187">
    <property type="entry name" value="Cofac_haem_bdg"/>
    <property type="match status" value="1"/>
</dbReference>
<organism evidence="3 4">
    <name type="scientific">Thioclava pacifica DSM 10166</name>
    <dbReference type="NCBI Taxonomy" id="1353537"/>
    <lineage>
        <taxon>Bacteria</taxon>
        <taxon>Pseudomonadati</taxon>
        <taxon>Pseudomonadota</taxon>
        <taxon>Alphaproteobacteria</taxon>
        <taxon>Rhodobacterales</taxon>
        <taxon>Paracoccaceae</taxon>
        <taxon>Thioclava</taxon>
    </lineage>
</organism>
<evidence type="ECO:0000256" key="1">
    <source>
        <dbReference type="SAM" id="SignalP"/>
    </source>
</evidence>
<evidence type="ECO:0000313" key="4">
    <source>
        <dbReference type="Proteomes" id="UP000027432"/>
    </source>
</evidence>
<dbReference type="AlphaFoldDB" id="A0A074JUB6"/>
<gene>
    <name evidence="3" type="ORF">TP2_08385</name>
</gene>
<feature type="signal peptide" evidence="1">
    <location>
        <begin position="1"/>
        <end position="19"/>
    </location>
</feature>
<dbReference type="eggNOG" id="COG3016">
    <property type="taxonomic scope" value="Bacteria"/>
</dbReference>
<dbReference type="EMBL" id="AUND01000023">
    <property type="protein sequence ID" value="KEO52947.1"/>
    <property type="molecule type" value="Genomic_DNA"/>
</dbReference>
<dbReference type="RefSeq" id="WP_038077269.1">
    <property type="nucleotide sequence ID" value="NZ_AUND01000023.1"/>
</dbReference>
<feature type="chain" id="PRO_5001695123" description="Haem-binding uptake Tiki superfamily ChaN domain-containing protein" evidence="1">
    <location>
        <begin position="20"/>
        <end position="270"/>
    </location>
</feature>